<dbReference type="Pfam" id="PF25275">
    <property type="entry name" value="Golvesin_C"/>
    <property type="match status" value="1"/>
</dbReference>
<keyword evidence="4" id="KW-1185">Reference proteome</keyword>
<dbReference type="InterPro" id="IPR013783">
    <property type="entry name" value="Ig-like_fold"/>
</dbReference>
<feature type="signal peptide" evidence="1">
    <location>
        <begin position="1"/>
        <end position="19"/>
    </location>
</feature>
<dbReference type="PATRIC" id="fig|883158.3.peg.604"/>
<dbReference type="Gene3D" id="3.40.630.40">
    <property type="entry name" value="Zn-dependent exopeptidases"/>
    <property type="match status" value="1"/>
</dbReference>
<protein>
    <recommendedName>
        <fullName evidence="2">Fibronectin type-III domain-containing protein</fullName>
    </recommendedName>
</protein>
<dbReference type="RefSeq" id="WP_006951644.1">
    <property type="nucleotide sequence ID" value="NZ_JH594521.1"/>
</dbReference>
<dbReference type="AlphaFoldDB" id="H1Q103"/>
<feature type="domain" description="Fibronectin type-III" evidence="2">
    <location>
        <begin position="485"/>
        <end position="577"/>
    </location>
</feature>
<dbReference type="Gene3D" id="2.60.40.10">
    <property type="entry name" value="Immunoglobulins"/>
    <property type="match status" value="1"/>
</dbReference>
<dbReference type="EMBL" id="AGWK01000018">
    <property type="protein sequence ID" value="EHO72831.1"/>
    <property type="molecule type" value="Genomic_DNA"/>
</dbReference>
<dbReference type="HOGENOM" id="CLU_014520_0_0_10"/>
<dbReference type="Proteomes" id="UP000016023">
    <property type="component" value="Unassembled WGS sequence"/>
</dbReference>
<feature type="chain" id="PRO_5003551958" description="Fibronectin type-III domain-containing protein" evidence="1">
    <location>
        <begin position="20"/>
        <end position="863"/>
    </location>
</feature>
<evidence type="ECO:0000313" key="4">
    <source>
        <dbReference type="Proteomes" id="UP000016023"/>
    </source>
</evidence>
<comment type="caution">
    <text evidence="3">The sequence shown here is derived from an EMBL/GenBank/DDBJ whole genome shotgun (WGS) entry which is preliminary data.</text>
</comment>
<dbReference type="SUPFAM" id="SSF53187">
    <property type="entry name" value="Zn-dependent exopeptidases"/>
    <property type="match status" value="1"/>
</dbReference>
<evidence type="ECO:0000256" key="1">
    <source>
        <dbReference type="SAM" id="SignalP"/>
    </source>
</evidence>
<dbReference type="STRING" id="883158.HMPREF9140_00591"/>
<dbReference type="SUPFAM" id="SSF49265">
    <property type="entry name" value="Fibronectin type III"/>
    <property type="match status" value="1"/>
</dbReference>
<dbReference type="CDD" id="cd00063">
    <property type="entry name" value="FN3"/>
    <property type="match status" value="1"/>
</dbReference>
<dbReference type="InterPro" id="IPR033803">
    <property type="entry name" value="CBD-like_Golvesin-Xly"/>
</dbReference>
<evidence type="ECO:0000259" key="2">
    <source>
        <dbReference type="PROSITE" id="PS50853"/>
    </source>
</evidence>
<gene>
    <name evidence="3" type="ORF">HMPREF9140_00591</name>
</gene>
<evidence type="ECO:0000313" key="3">
    <source>
        <dbReference type="EMBL" id="EHO72831.1"/>
    </source>
</evidence>
<dbReference type="SMART" id="SM00060">
    <property type="entry name" value="FN3"/>
    <property type="match status" value="1"/>
</dbReference>
<accession>H1Q103</accession>
<dbReference type="InterPro" id="IPR036116">
    <property type="entry name" value="FN3_sf"/>
</dbReference>
<name>H1Q103_9BACT</name>
<reference evidence="3 4" key="1">
    <citation type="submission" date="2011-12" db="EMBL/GenBank/DDBJ databases">
        <title>The Genome Sequence of Prevotella micans F0438.</title>
        <authorList>
            <consortium name="The Broad Institute Genome Sequencing Platform"/>
            <person name="Earl A."/>
            <person name="Ward D."/>
            <person name="Feldgarden M."/>
            <person name="Gevers D."/>
            <person name="Izard J."/>
            <person name="Baranova O.V."/>
            <person name="Blanton J.M."/>
            <person name="Wade W.G."/>
            <person name="Dewhirst F.E."/>
            <person name="Young S.K."/>
            <person name="Zeng Q."/>
            <person name="Gargeya S."/>
            <person name="Fitzgerald M."/>
            <person name="Haas B."/>
            <person name="Abouelleil A."/>
            <person name="Alvarado L."/>
            <person name="Arachchi H.M."/>
            <person name="Berlin A."/>
            <person name="Chapman S.B."/>
            <person name="Gearin G."/>
            <person name="Goldberg J."/>
            <person name="Griggs A."/>
            <person name="Gujja S."/>
            <person name="Hansen M."/>
            <person name="Heiman D."/>
            <person name="Howarth C."/>
            <person name="Larimer J."/>
            <person name="Lui A."/>
            <person name="MacDonald P.J.P."/>
            <person name="McCowen C."/>
            <person name="Montmayeur A."/>
            <person name="Murphy C."/>
            <person name="Neiman D."/>
            <person name="Pearson M."/>
            <person name="Priest M."/>
            <person name="Roberts A."/>
            <person name="Saif S."/>
            <person name="Shea T."/>
            <person name="Sisk P."/>
            <person name="Stolte C."/>
            <person name="Sykes S."/>
            <person name="Wortman J."/>
            <person name="Nusbaum C."/>
            <person name="Birren B."/>
        </authorList>
    </citation>
    <scope>NUCLEOTIDE SEQUENCE [LARGE SCALE GENOMIC DNA]</scope>
    <source>
        <strain evidence="3 4">F0438</strain>
    </source>
</reference>
<keyword evidence="1" id="KW-0732">Signal</keyword>
<dbReference type="Pfam" id="PF00041">
    <property type="entry name" value="fn3"/>
    <property type="match status" value="1"/>
</dbReference>
<dbReference type="PROSITE" id="PS50853">
    <property type="entry name" value="FN3"/>
    <property type="match status" value="1"/>
</dbReference>
<dbReference type="eggNOG" id="COG0860">
    <property type="taxonomic scope" value="Bacteria"/>
</dbReference>
<organism evidence="3 4">
    <name type="scientific">Prevotella micans F0438</name>
    <dbReference type="NCBI Taxonomy" id="883158"/>
    <lineage>
        <taxon>Bacteria</taxon>
        <taxon>Pseudomonadati</taxon>
        <taxon>Bacteroidota</taxon>
        <taxon>Bacteroidia</taxon>
        <taxon>Bacteroidales</taxon>
        <taxon>Prevotellaceae</taxon>
        <taxon>Prevotella</taxon>
    </lineage>
</organism>
<dbReference type="InterPro" id="IPR003961">
    <property type="entry name" value="FN3_dom"/>
</dbReference>
<proteinExistence type="predicted"/>
<sequence length="863" mass="94833">MKKFTLTTLIFLLAGRICAQNTTTWGKTEHKGKPWVENTSRPNKITNGLQGRHFSIWASHGRYFDNAKCIWKWQRPILFGTTEDLFTPTIVVPYLMPMLENAGAIVFSPRERDWQANEVIVDNDTPLSSYAENNAKKKWKSTEEPGFAFHKGTYADGENPFTAGTSRQIKTRKKDTKLSSIVYKPNFPEEGRYAVYVSYQTMKKSTEEAQYIVRHKGSQTIFHVNQQMGGGTWVYLGTFDFDKGQNQRNCVILTNHSTKKGIVTADAVRFGGGMGNIQRGSQTSQLPRALEGARYYAQWAGAPREIVSKSGGSNDYTDDINVRSLMTNWLAGGSCYLPDHQGKNVPIELTLAIHSDAGVKADGSVVGTLGICTTQQGEPTLGTGLSRQASRTLAEALVQGVKKDIEATFGVNWNTRSVRDQNYSETRLPAQPSAILEVLSHQNFPDMRLAQDPNFRFILARSIYKTILRYTAAMHGTTSIVQPLAPRNFSAEIIAPGKVRLSWDPTPDATEPSATPTSYNVYIAAGKAGFNNGQNITTTNLEIPITPGISYSFRITACNAGGESFPTETLAACSQPGATETILVVNGFDRLSSPAIINTNIEQGFDIETDPGITLGPTLGWSGRQSNFDKQQMGKEGQGSLGYGGEELTGTLVAGNNLNYVPVHVEAIQTLQKYNIASTSGKTIEAGKINLKKYALIDLALGLEKDDGHSLYLYKTIAPETRRQLTEYLYQGGKLLISGAYLATDMKTPEEEQWLAQTLKIKAAGINADNNSPQITGLGMQFNIHRTINSEHYGAYNPNIIQPADTLATNINPIMTYADGSTAALAWNNAPQAAIILAFPWECITSPQQRNRIMRGLITHLMK</sequence>